<dbReference type="GeneID" id="17255755"/>
<protein>
    <recommendedName>
        <fullName evidence="4">Exostosin GT47 domain-containing protein</fullName>
    </recommendedName>
</protein>
<evidence type="ECO:0000256" key="1">
    <source>
        <dbReference type="SAM" id="MobiDB-lite"/>
    </source>
</evidence>
<proteinExistence type="predicted"/>
<evidence type="ECO:0000313" key="3">
    <source>
        <dbReference type="Proteomes" id="UP000013827"/>
    </source>
</evidence>
<dbReference type="HOGENOM" id="CLU_378770_0_0_1"/>
<dbReference type="EnsemblProtists" id="EOD09633">
    <property type="protein sequence ID" value="EOD09633"/>
    <property type="gene ID" value="EMIHUDRAFT_198189"/>
</dbReference>
<evidence type="ECO:0008006" key="4">
    <source>
        <dbReference type="Google" id="ProtNLM"/>
    </source>
</evidence>
<feature type="region of interest" description="Disordered" evidence="1">
    <location>
        <begin position="340"/>
        <end position="360"/>
    </location>
</feature>
<dbReference type="AlphaFoldDB" id="A0A0D3IEE8"/>
<dbReference type="KEGG" id="ehx:EMIHUDRAFT_198189"/>
<keyword evidence="3" id="KW-1185">Reference proteome</keyword>
<accession>A0A0D3IEE8</accession>
<name>A0A0D3IEE8_EMIH1</name>
<evidence type="ECO:0000313" key="2">
    <source>
        <dbReference type="EnsemblProtists" id="EOD09633"/>
    </source>
</evidence>
<dbReference type="Proteomes" id="UP000013827">
    <property type="component" value="Unassembled WGS sequence"/>
</dbReference>
<dbReference type="PaxDb" id="2903-EOD09633"/>
<reference evidence="3" key="1">
    <citation type="journal article" date="2013" name="Nature">
        <title>Pan genome of the phytoplankton Emiliania underpins its global distribution.</title>
        <authorList>
            <person name="Read B.A."/>
            <person name="Kegel J."/>
            <person name="Klute M.J."/>
            <person name="Kuo A."/>
            <person name="Lefebvre S.C."/>
            <person name="Maumus F."/>
            <person name="Mayer C."/>
            <person name="Miller J."/>
            <person name="Monier A."/>
            <person name="Salamov A."/>
            <person name="Young J."/>
            <person name="Aguilar M."/>
            <person name="Claverie J.M."/>
            <person name="Frickenhaus S."/>
            <person name="Gonzalez K."/>
            <person name="Herman E.K."/>
            <person name="Lin Y.C."/>
            <person name="Napier J."/>
            <person name="Ogata H."/>
            <person name="Sarno A.F."/>
            <person name="Shmutz J."/>
            <person name="Schroeder D."/>
            <person name="de Vargas C."/>
            <person name="Verret F."/>
            <person name="von Dassow P."/>
            <person name="Valentin K."/>
            <person name="Van de Peer Y."/>
            <person name="Wheeler G."/>
            <person name="Dacks J.B."/>
            <person name="Delwiche C.F."/>
            <person name="Dyhrman S.T."/>
            <person name="Glockner G."/>
            <person name="John U."/>
            <person name="Richards T."/>
            <person name="Worden A.Z."/>
            <person name="Zhang X."/>
            <person name="Grigoriev I.V."/>
            <person name="Allen A.E."/>
            <person name="Bidle K."/>
            <person name="Borodovsky M."/>
            <person name="Bowler C."/>
            <person name="Brownlee C."/>
            <person name="Cock J.M."/>
            <person name="Elias M."/>
            <person name="Gladyshev V.N."/>
            <person name="Groth M."/>
            <person name="Guda C."/>
            <person name="Hadaegh A."/>
            <person name="Iglesias-Rodriguez M.D."/>
            <person name="Jenkins J."/>
            <person name="Jones B.M."/>
            <person name="Lawson T."/>
            <person name="Leese F."/>
            <person name="Lindquist E."/>
            <person name="Lobanov A."/>
            <person name="Lomsadze A."/>
            <person name="Malik S.B."/>
            <person name="Marsh M.E."/>
            <person name="Mackinder L."/>
            <person name="Mock T."/>
            <person name="Mueller-Roeber B."/>
            <person name="Pagarete A."/>
            <person name="Parker M."/>
            <person name="Probert I."/>
            <person name="Quesneville H."/>
            <person name="Raines C."/>
            <person name="Rensing S.A."/>
            <person name="Riano-Pachon D.M."/>
            <person name="Richier S."/>
            <person name="Rokitta S."/>
            <person name="Shiraiwa Y."/>
            <person name="Soanes D.M."/>
            <person name="van der Giezen M."/>
            <person name="Wahlund T.M."/>
            <person name="Williams B."/>
            <person name="Wilson W."/>
            <person name="Wolfe G."/>
            <person name="Wurch L.L."/>
        </authorList>
    </citation>
    <scope>NUCLEOTIDE SEQUENCE</scope>
</reference>
<sequence length="732" mass="77934">MIVTISHQPLNNSLLLGTNALLPAAIGHFRLVPSQRPDLVQRRNGPELMLPVDAVNAENDMELSMRLLLGITGGISLNLHVFGRAAAVAQLLKTASGAMRGSAVWVRSLRRHFWAASAIAPRPGLESALRRAFPGCARPAADLLALLAPSLLSGAETQTDVILVDPMALLLSGAAELWRTLRALPRPIALAAAADYSAFPPPHGGEAFTAEPSLQLLRPARLRHQGLAAYAPCNHEIEHVAFAWHAKAAHEADYAGRRCACSQRLRLLLPPGADAAAATGFGSKLRATLRKLTLEPSVLVWANRYLSLRPPPPHVAVLLDRTQQPPGYVALPLSEELSEDVSEDGKGGRRSPAPLQPHEGGAGVQVIYPCGHAGAEEHFILQTLLGACSPTRHCLFPLALAAGDLALIKAVVVPGAVFVLQRGQFSFAYRVAAAAGVPTSALILVHISDGNIYRAAMASSTAHYPRWRAAFRQYWVADAPLAELPASAAAPGDHPGRDFAPTLQDAADGGHVSWIPIGMNPQWVRLSPSLASRAIPLLPASARRLPLTFLGSTDKSDRLQRIGEVNAVLATLDAILPEPLRVFHRRGSVACYGEGCADERYVNETLESRLCLQLPGSSVESNRLYEQLEGGCVPTIVEEWGPGEAAVGTTPTYGAAATADVRAAFAPLTLVTGTPPPFITVPRVSDLPTALAPLLASHDALDALQARVVEWWGRAKRHYADAMESAVCPPNK</sequence>
<reference evidence="2" key="2">
    <citation type="submission" date="2024-10" db="UniProtKB">
        <authorList>
            <consortium name="EnsemblProtists"/>
        </authorList>
    </citation>
    <scope>IDENTIFICATION</scope>
</reference>
<organism evidence="2 3">
    <name type="scientific">Emiliania huxleyi (strain CCMP1516)</name>
    <dbReference type="NCBI Taxonomy" id="280463"/>
    <lineage>
        <taxon>Eukaryota</taxon>
        <taxon>Haptista</taxon>
        <taxon>Haptophyta</taxon>
        <taxon>Prymnesiophyceae</taxon>
        <taxon>Isochrysidales</taxon>
        <taxon>Noelaerhabdaceae</taxon>
        <taxon>Emiliania</taxon>
    </lineage>
</organism>
<dbReference type="RefSeq" id="XP_005762062.1">
    <property type="nucleotide sequence ID" value="XM_005762005.1"/>
</dbReference>